<evidence type="ECO:0008006" key="3">
    <source>
        <dbReference type="Google" id="ProtNLM"/>
    </source>
</evidence>
<dbReference type="Proteomes" id="UP000078512">
    <property type="component" value="Unassembled WGS sequence"/>
</dbReference>
<sequence>MTSQKRHSRFDTFLIPEIIDQIALFSNPPDLRKATLVSHRWNLLFTPHLWRTIDGSLYAWPKIIGIKGSKNMDILHTKDSPILVDAAAATLLQLNGNNNNSNWNIKSFFLWDMKTSSAGLKERALEKATVLAQVTDLLRSFLPNLDLEPNHQLFKTLGGLSNITYFNCGQEFRFRLSQVPDYWPRLTTLKASKSAHNEDLHMTRPIPRLRSLVLHYPITLQIALHVLDSLPDLEFFEISHILDPKEEDDIYWTLFSALPFLTTLKVDDLGHDTSKAIATHCPQLEVLIDYKKPKITYAADILNELSALEPILQSCPNL</sequence>
<dbReference type="SUPFAM" id="SSF81383">
    <property type="entry name" value="F-box domain"/>
    <property type="match status" value="1"/>
</dbReference>
<keyword evidence="2" id="KW-1185">Reference proteome</keyword>
<dbReference type="InterPro" id="IPR036047">
    <property type="entry name" value="F-box-like_dom_sf"/>
</dbReference>
<organism evidence="1 2">
    <name type="scientific">Linnemannia elongata AG-77</name>
    <dbReference type="NCBI Taxonomy" id="1314771"/>
    <lineage>
        <taxon>Eukaryota</taxon>
        <taxon>Fungi</taxon>
        <taxon>Fungi incertae sedis</taxon>
        <taxon>Mucoromycota</taxon>
        <taxon>Mortierellomycotina</taxon>
        <taxon>Mortierellomycetes</taxon>
        <taxon>Mortierellales</taxon>
        <taxon>Mortierellaceae</taxon>
        <taxon>Linnemannia</taxon>
    </lineage>
</organism>
<proteinExistence type="predicted"/>
<dbReference type="AlphaFoldDB" id="A0A197KED0"/>
<dbReference type="Gene3D" id="3.80.10.10">
    <property type="entry name" value="Ribonuclease Inhibitor"/>
    <property type="match status" value="1"/>
</dbReference>
<name>A0A197KED0_9FUNG</name>
<reference evidence="1 2" key="1">
    <citation type="submission" date="2016-05" db="EMBL/GenBank/DDBJ databases">
        <title>Genome sequencing reveals origins of a unique bacterial endosymbiosis in the earliest lineages of terrestrial Fungi.</title>
        <authorList>
            <consortium name="DOE Joint Genome Institute"/>
            <person name="Uehling J."/>
            <person name="Gryganskyi A."/>
            <person name="Hameed K."/>
            <person name="Tschaplinski T."/>
            <person name="Misztal P."/>
            <person name="Wu S."/>
            <person name="Desiro A."/>
            <person name="Vande Pol N."/>
            <person name="Du Z.-Y."/>
            <person name="Zienkiewicz A."/>
            <person name="Zienkiewicz K."/>
            <person name="Morin E."/>
            <person name="Tisserant E."/>
            <person name="Splivallo R."/>
            <person name="Hainaut M."/>
            <person name="Henrissat B."/>
            <person name="Ohm R."/>
            <person name="Kuo A."/>
            <person name="Yan J."/>
            <person name="Lipzen A."/>
            <person name="Nolan M."/>
            <person name="Labutti K."/>
            <person name="Barry K."/>
            <person name="Goldstein A."/>
            <person name="Labbe J."/>
            <person name="Schadt C."/>
            <person name="Tuskan G."/>
            <person name="Grigoriev I."/>
            <person name="Martin F."/>
            <person name="Vilgalys R."/>
            <person name="Bonito G."/>
        </authorList>
    </citation>
    <scope>NUCLEOTIDE SEQUENCE [LARGE SCALE GENOMIC DNA]</scope>
    <source>
        <strain evidence="1 2">AG-77</strain>
    </source>
</reference>
<protein>
    <recommendedName>
        <fullName evidence="3">F-box domain-containing protein</fullName>
    </recommendedName>
</protein>
<evidence type="ECO:0000313" key="2">
    <source>
        <dbReference type="Proteomes" id="UP000078512"/>
    </source>
</evidence>
<dbReference type="SUPFAM" id="SSF52047">
    <property type="entry name" value="RNI-like"/>
    <property type="match status" value="1"/>
</dbReference>
<dbReference type="EMBL" id="KV442013">
    <property type="protein sequence ID" value="OAQ35865.1"/>
    <property type="molecule type" value="Genomic_DNA"/>
</dbReference>
<dbReference type="InterPro" id="IPR032675">
    <property type="entry name" value="LRR_dom_sf"/>
</dbReference>
<evidence type="ECO:0000313" key="1">
    <source>
        <dbReference type="EMBL" id="OAQ35865.1"/>
    </source>
</evidence>
<dbReference type="OrthoDB" id="2427757at2759"/>
<accession>A0A197KED0</accession>
<gene>
    <name evidence="1" type="ORF">K457DRAFT_13100</name>
</gene>